<name>A0ABN9Y0R7_9DINO</name>
<accession>A0ABN9Y0R7</accession>
<proteinExistence type="predicted"/>
<keyword evidence="1 2" id="KW-0175">Coiled coil</keyword>
<dbReference type="PANTHER" id="PTHR18870">
    <property type="entry name" value="PROTEIN TAG-278-RELATED"/>
    <property type="match status" value="1"/>
</dbReference>
<gene>
    <name evidence="3" type="ORF">PCOR1329_LOCUS81514</name>
</gene>
<evidence type="ECO:0000313" key="4">
    <source>
        <dbReference type="Proteomes" id="UP001189429"/>
    </source>
</evidence>
<dbReference type="EMBL" id="CAUYUJ010021634">
    <property type="protein sequence ID" value="CAK0906004.1"/>
    <property type="molecule type" value="Genomic_DNA"/>
</dbReference>
<feature type="coiled-coil region" evidence="2">
    <location>
        <begin position="4"/>
        <end position="114"/>
    </location>
</feature>
<evidence type="ECO:0000313" key="3">
    <source>
        <dbReference type="EMBL" id="CAK0906004.1"/>
    </source>
</evidence>
<evidence type="ECO:0000256" key="2">
    <source>
        <dbReference type="SAM" id="Coils"/>
    </source>
</evidence>
<dbReference type="Proteomes" id="UP001189429">
    <property type="component" value="Unassembled WGS sequence"/>
</dbReference>
<feature type="non-terminal residue" evidence="3">
    <location>
        <position position="1"/>
    </location>
</feature>
<dbReference type="PANTHER" id="PTHR18870:SF9">
    <property type="entry name" value="PROTEIN TAG-278-RELATED"/>
    <property type="match status" value="1"/>
</dbReference>
<evidence type="ECO:0008006" key="5">
    <source>
        <dbReference type="Google" id="ProtNLM"/>
    </source>
</evidence>
<organism evidence="3 4">
    <name type="scientific">Prorocentrum cordatum</name>
    <dbReference type="NCBI Taxonomy" id="2364126"/>
    <lineage>
        <taxon>Eukaryota</taxon>
        <taxon>Sar</taxon>
        <taxon>Alveolata</taxon>
        <taxon>Dinophyceae</taxon>
        <taxon>Prorocentrales</taxon>
        <taxon>Prorocentraceae</taxon>
        <taxon>Prorocentrum</taxon>
    </lineage>
</organism>
<evidence type="ECO:0000256" key="1">
    <source>
        <dbReference type="ARBA" id="ARBA00023054"/>
    </source>
</evidence>
<reference evidence="3" key="1">
    <citation type="submission" date="2023-10" db="EMBL/GenBank/DDBJ databases">
        <authorList>
            <person name="Chen Y."/>
            <person name="Shah S."/>
            <person name="Dougan E. K."/>
            <person name="Thang M."/>
            <person name="Chan C."/>
        </authorList>
    </citation>
    <scope>NUCLEOTIDE SEQUENCE [LARGE SCALE GENOMIC DNA]</scope>
</reference>
<feature type="coiled-coil region" evidence="2">
    <location>
        <begin position="145"/>
        <end position="217"/>
    </location>
</feature>
<sequence>QERVDEMRSKREAELKELKAAHAEELRRAAEEHQAALEKARKDHAEAVAALQVAAREAAEKHAAELREAQAALQRERERVAELQARAQALQGELQAAQSALAALGAKLEAAEKSHAEILAQKDEAFAREKRGLKEKHKLETERLLEAQIQETQDLKDRFDRARQLQEAQVDMLQGRLAELQRLYDSRPPRPEDLDRIAALQAELEQRTQEIKRLNEEMHFYK</sequence>
<comment type="caution">
    <text evidence="3">The sequence shown here is derived from an EMBL/GenBank/DDBJ whole genome shotgun (WGS) entry which is preliminary data.</text>
</comment>
<keyword evidence="4" id="KW-1185">Reference proteome</keyword>
<feature type="non-terminal residue" evidence="3">
    <location>
        <position position="222"/>
    </location>
</feature>
<protein>
    <recommendedName>
        <fullName evidence="5">Centrosomal protein of 162 kDa</fullName>
    </recommendedName>
</protein>